<dbReference type="AlphaFoldDB" id="A0A078LYH9"/>
<proteinExistence type="inferred from homology"/>
<feature type="domain" description="DUF1731" evidence="3">
    <location>
        <begin position="255"/>
        <end position="301"/>
    </location>
</feature>
<dbReference type="SUPFAM" id="SSF51735">
    <property type="entry name" value="NAD(P)-binding Rossmann-fold domains"/>
    <property type="match status" value="1"/>
</dbReference>
<evidence type="ECO:0000313" key="4">
    <source>
        <dbReference type="EMBL" id="CDZ99084.1"/>
    </source>
</evidence>
<sequence length="304" mass="34433">MNILITGGTGFIGTKLAYAFRKDRHHVYILTRQEQTSEHPYIHYVKYDDSNLNNLDWAGALPEDFDLIYNFAGAPLNEKWTEEYKELILDSRLGVTNMLHRWLETSDIKPLAFINASAVGYYPASEVAEYNELDKLSSTNFLSDVVNRWESAARKIGDLGIRVVFSRFGLVLDKHRGALPVMEKLYNANVGGEIGSGRQWYSWVHIDDVVNALLFIGVNQEISGPVNITAPVQVRQREFSKVLSAVLGKTNFFKTPGFLIDKVLGERSLLVTKGQKVHPVVLLNNDFKYLYPTLDQALEEIYGE</sequence>
<evidence type="ECO:0000313" key="5">
    <source>
        <dbReference type="Proteomes" id="UP000044136"/>
    </source>
</evidence>
<dbReference type="InterPro" id="IPR001509">
    <property type="entry name" value="Epimerase_deHydtase"/>
</dbReference>
<dbReference type="PANTHER" id="PTHR11092">
    <property type="entry name" value="SUGAR NUCLEOTIDE EPIMERASE RELATED"/>
    <property type="match status" value="1"/>
</dbReference>
<dbReference type="InterPro" id="IPR010099">
    <property type="entry name" value="SDR39U1"/>
</dbReference>
<evidence type="ECO:0000259" key="2">
    <source>
        <dbReference type="Pfam" id="PF01370"/>
    </source>
</evidence>
<comment type="similarity">
    <text evidence="1">Belongs to the NAD(P)-dependent epimerase/dehydratase family. SDR39U1 subfamily.</text>
</comment>
<organism evidence="4 5">
    <name type="scientific">Jeotgalicoccus saudimassiliensis</name>
    <dbReference type="NCBI Taxonomy" id="1461582"/>
    <lineage>
        <taxon>Bacteria</taxon>
        <taxon>Bacillati</taxon>
        <taxon>Bacillota</taxon>
        <taxon>Bacilli</taxon>
        <taxon>Bacillales</taxon>
        <taxon>Staphylococcaceae</taxon>
        <taxon>Jeotgalicoccus</taxon>
    </lineage>
</organism>
<keyword evidence="5" id="KW-1185">Reference proteome</keyword>
<dbReference type="STRING" id="1461582.BN1048_00203"/>
<reference evidence="4 5" key="1">
    <citation type="submission" date="2014-07" db="EMBL/GenBank/DDBJ databases">
        <authorList>
            <person name="Urmite Genomes Urmite Genomes"/>
        </authorList>
    </citation>
    <scope>NUCLEOTIDE SEQUENCE [LARGE SCALE GENOMIC DNA]</scope>
    <source>
        <strain evidence="4 5">13MG44_air</strain>
    </source>
</reference>
<feature type="domain" description="NAD-dependent epimerase/dehydratase" evidence="2">
    <location>
        <begin position="3"/>
        <end position="219"/>
    </location>
</feature>
<dbReference type="OrthoDB" id="9801773at2"/>
<dbReference type="Gene3D" id="3.40.50.720">
    <property type="entry name" value="NAD(P)-binding Rossmann-like Domain"/>
    <property type="match status" value="1"/>
</dbReference>
<dbReference type="Pfam" id="PF08338">
    <property type="entry name" value="DUF1731"/>
    <property type="match status" value="1"/>
</dbReference>
<dbReference type="NCBIfam" id="TIGR01777">
    <property type="entry name" value="yfcH"/>
    <property type="match status" value="1"/>
</dbReference>
<evidence type="ECO:0000259" key="3">
    <source>
        <dbReference type="Pfam" id="PF08338"/>
    </source>
</evidence>
<dbReference type="Proteomes" id="UP000044136">
    <property type="component" value="Unassembled WGS sequence"/>
</dbReference>
<gene>
    <name evidence="4" type="ORF">BN1048_00203</name>
</gene>
<dbReference type="HOGENOM" id="CLU_047373_0_3_9"/>
<dbReference type="InterPro" id="IPR013549">
    <property type="entry name" value="DUF1731"/>
</dbReference>
<dbReference type="RefSeq" id="WP_035807523.1">
    <property type="nucleotide sequence ID" value="NZ_CCSE01000001.1"/>
</dbReference>
<dbReference type="EMBL" id="CCSE01000001">
    <property type="protein sequence ID" value="CDZ99084.1"/>
    <property type="molecule type" value="Genomic_DNA"/>
</dbReference>
<dbReference type="PANTHER" id="PTHR11092:SF0">
    <property type="entry name" value="EPIMERASE FAMILY PROTEIN SDR39U1"/>
    <property type="match status" value="1"/>
</dbReference>
<dbReference type="eggNOG" id="COG1090">
    <property type="taxonomic scope" value="Bacteria"/>
</dbReference>
<dbReference type="InterPro" id="IPR036291">
    <property type="entry name" value="NAD(P)-bd_dom_sf"/>
</dbReference>
<protein>
    <submittedName>
        <fullName evidence="4">Epimerase family protein</fullName>
    </submittedName>
</protein>
<name>A0A078LYH9_9STAP</name>
<accession>A0A078LYH9</accession>
<evidence type="ECO:0000256" key="1">
    <source>
        <dbReference type="ARBA" id="ARBA00009353"/>
    </source>
</evidence>
<dbReference type="Pfam" id="PF01370">
    <property type="entry name" value="Epimerase"/>
    <property type="match status" value="1"/>
</dbReference>